<comment type="caution">
    <text evidence="1">The sequence shown here is derived from an EMBL/GenBank/DDBJ whole genome shotgun (WGS) entry which is preliminary data.</text>
</comment>
<gene>
    <name evidence="1" type="ORF">ACFQT0_13165</name>
</gene>
<protein>
    <submittedName>
        <fullName evidence="1">Uncharacterized protein</fullName>
    </submittedName>
</protein>
<evidence type="ECO:0000313" key="1">
    <source>
        <dbReference type="EMBL" id="MFC7668220.1"/>
    </source>
</evidence>
<dbReference type="EMBL" id="JBHTEK010000001">
    <property type="protein sequence ID" value="MFC7668220.1"/>
    <property type="molecule type" value="Genomic_DNA"/>
</dbReference>
<dbReference type="Proteomes" id="UP001596513">
    <property type="component" value="Unassembled WGS sequence"/>
</dbReference>
<keyword evidence="2" id="KW-1185">Reference proteome</keyword>
<name>A0ABW2U4A3_9BACT</name>
<organism evidence="1 2">
    <name type="scientific">Hymenobacter humi</name>
    <dbReference type="NCBI Taxonomy" id="1411620"/>
    <lineage>
        <taxon>Bacteria</taxon>
        <taxon>Pseudomonadati</taxon>
        <taxon>Bacteroidota</taxon>
        <taxon>Cytophagia</taxon>
        <taxon>Cytophagales</taxon>
        <taxon>Hymenobacteraceae</taxon>
        <taxon>Hymenobacter</taxon>
    </lineage>
</organism>
<accession>A0ABW2U4A3</accession>
<proteinExistence type="predicted"/>
<dbReference type="RefSeq" id="WP_380203361.1">
    <property type="nucleotide sequence ID" value="NZ_JBHTEK010000001.1"/>
</dbReference>
<sequence length="98" mass="10289">MPWLYAAVACMYVVLSLRMRQLASRLYLHLHGDGFAVRTGQLGSAHHVRWADVAAVEPAGPTGCSSGASTGRSIALPSIGCTTAPPTATGCWHTPGRQ</sequence>
<evidence type="ECO:0000313" key="2">
    <source>
        <dbReference type="Proteomes" id="UP001596513"/>
    </source>
</evidence>
<reference evidence="2" key="1">
    <citation type="journal article" date="2019" name="Int. J. Syst. Evol. Microbiol.">
        <title>The Global Catalogue of Microorganisms (GCM) 10K type strain sequencing project: providing services to taxonomists for standard genome sequencing and annotation.</title>
        <authorList>
            <consortium name="The Broad Institute Genomics Platform"/>
            <consortium name="The Broad Institute Genome Sequencing Center for Infectious Disease"/>
            <person name="Wu L."/>
            <person name="Ma J."/>
        </authorList>
    </citation>
    <scope>NUCLEOTIDE SEQUENCE [LARGE SCALE GENOMIC DNA]</scope>
    <source>
        <strain evidence="2">JCM 19635</strain>
    </source>
</reference>